<dbReference type="RefSeq" id="XP_007318296.1">
    <property type="nucleotide sequence ID" value="XM_007318234.1"/>
</dbReference>
<protein>
    <submittedName>
        <fullName evidence="1">Uncharacterized protein</fullName>
    </submittedName>
</protein>
<evidence type="ECO:0000313" key="1">
    <source>
        <dbReference type="EMBL" id="EGO24277.1"/>
    </source>
</evidence>
<dbReference type="KEGG" id="sla:SERLADRAFT_467317"/>
<reference evidence="1" key="1">
    <citation type="submission" date="2011-04" db="EMBL/GenBank/DDBJ databases">
        <title>Evolution of plant cell wall degrading machinery underlies the functional diversity of forest fungi.</title>
        <authorList>
            <consortium name="US DOE Joint Genome Institute (JGI-PGF)"/>
            <person name="Eastwood D.C."/>
            <person name="Floudas D."/>
            <person name="Binder M."/>
            <person name="Majcherczyk A."/>
            <person name="Schneider P."/>
            <person name="Aerts A."/>
            <person name="Asiegbu F.O."/>
            <person name="Baker S.E."/>
            <person name="Barry K."/>
            <person name="Bendiksby M."/>
            <person name="Blumentritt M."/>
            <person name="Coutinho P.M."/>
            <person name="Cullen D."/>
            <person name="Cullen D."/>
            <person name="Gathman A."/>
            <person name="Goodell B."/>
            <person name="Henrissat B."/>
            <person name="Ihrmark K."/>
            <person name="Kauserud H."/>
            <person name="Kohler A."/>
            <person name="LaButti K."/>
            <person name="Lapidus A."/>
            <person name="Lavin J.L."/>
            <person name="Lee Y.-H."/>
            <person name="Lindquist E."/>
            <person name="Lilly W."/>
            <person name="Lucas S."/>
            <person name="Morin E."/>
            <person name="Murat C."/>
            <person name="Oguiza J.A."/>
            <person name="Park J."/>
            <person name="Pisabarro A.G."/>
            <person name="Riley R."/>
            <person name="Rosling A."/>
            <person name="Salamov A."/>
            <person name="Schmidt O."/>
            <person name="Schmutz J."/>
            <person name="Skrede I."/>
            <person name="Stenlid J."/>
            <person name="Wiebenga A."/>
            <person name="Xie X."/>
            <person name="Kues U."/>
            <person name="Hibbett D.S."/>
            <person name="Hoffmeister D."/>
            <person name="Hogberg N."/>
            <person name="Martin F."/>
            <person name="Grigoriev I.V."/>
            <person name="Watkinson S.C."/>
        </authorList>
    </citation>
    <scope>NUCLEOTIDE SEQUENCE</scope>
    <source>
        <strain evidence="1">S7.9</strain>
    </source>
</reference>
<sequence length="100" mass="10943">MQAQISYWRSNVRSTGRACLISSTGCSYQVYFIPHHLGGAATFILSSELCQPPFTSQTLPPVQTGWSGGALMITSLSLQVQWSTNTLAFGSHFTKYHSPD</sequence>
<dbReference type="AlphaFoldDB" id="F8NW20"/>
<accession>F8NW20</accession>
<proteinExistence type="predicted"/>
<dbReference type="GeneID" id="18819212"/>
<organism>
    <name type="scientific">Serpula lacrymans var. lacrymans (strain S7.9)</name>
    <name type="common">Dry rot fungus</name>
    <dbReference type="NCBI Taxonomy" id="578457"/>
    <lineage>
        <taxon>Eukaryota</taxon>
        <taxon>Fungi</taxon>
        <taxon>Dikarya</taxon>
        <taxon>Basidiomycota</taxon>
        <taxon>Agaricomycotina</taxon>
        <taxon>Agaricomycetes</taxon>
        <taxon>Agaricomycetidae</taxon>
        <taxon>Boletales</taxon>
        <taxon>Coniophorineae</taxon>
        <taxon>Serpulaceae</taxon>
        <taxon>Serpula</taxon>
    </lineage>
</organism>
<dbReference type="Proteomes" id="UP000008064">
    <property type="component" value="Unassembled WGS sequence"/>
</dbReference>
<dbReference type="EMBL" id="GL945434">
    <property type="protein sequence ID" value="EGO24277.1"/>
    <property type="molecule type" value="Genomic_DNA"/>
</dbReference>
<gene>
    <name evidence="1" type="ORF">SERLADRAFT_467317</name>
</gene>
<dbReference type="HOGENOM" id="CLU_2307784_0_0_1"/>
<name>F8NW20_SERL9</name>